<proteinExistence type="predicted"/>
<keyword evidence="2" id="KW-1185">Reference proteome</keyword>
<dbReference type="AlphaFoldDB" id="A0AAV7NN37"/>
<protein>
    <submittedName>
        <fullName evidence="1">Uncharacterized protein</fullName>
    </submittedName>
</protein>
<evidence type="ECO:0000313" key="2">
    <source>
        <dbReference type="Proteomes" id="UP001066276"/>
    </source>
</evidence>
<name>A0AAV7NN37_PLEWA</name>
<reference evidence="1" key="1">
    <citation type="journal article" date="2022" name="bioRxiv">
        <title>Sequencing and chromosome-scale assembly of the giantPleurodeles waltlgenome.</title>
        <authorList>
            <person name="Brown T."/>
            <person name="Elewa A."/>
            <person name="Iarovenko S."/>
            <person name="Subramanian E."/>
            <person name="Araus A.J."/>
            <person name="Petzold A."/>
            <person name="Susuki M."/>
            <person name="Suzuki K.-i.T."/>
            <person name="Hayashi T."/>
            <person name="Toyoda A."/>
            <person name="Oliveira C."/>
            <person name="Osipova E."/>
            <person name="Leigh N.D."/>
            <person name="Simon A."/>
            <person name="Yun M.H."/>
        </authorList>
    </citation>
    <scope>NUCLEOTIDE SEQUENCE</scope>
    <source>
        <strain evidence="1">20211129_DDA</strain>
        <tissue evidence="1">Liver</tissue>
    </source>
</reference>
<sequence length="83" mass="9299">MRSARPLEGPTRLLKKNALRQKPVALRRRVEINTVNRESQQDCHKAIGACSQCRWKTRSVLQQHLLSQCVPIVTAIGVLKAAA</sequence>
<dbReference type="Proteomes" id="UP001066276">
    <property type="component" value="Chromosome 8"/>
</dbReference>
<dbReference type="EMBL" id="JANPWB010000012">
    <property type="protein sequence ID" value="KAJ1116939.1"/>
    <property type="molecule type" value="Genomic_DNA"/>
</dbReference>
<organism evidence="1 2">
    <name type="scientific">Pleurodeles waltl</name>
    <name type="common">Iberian ribbed newt</name>
    <dbReference type="NCBI Taxonomy" id="8319"/>
    <lineage>
        <taxon>Eukaryota</taxon>
        <taxon>Metazoa</taxon>
        <taxon>Chordata</taxon>
        <taxon>Craniata</taxon>
        <taxon>Vertebrata</taxon>
        <taxon>Euteleostomi</taxon>
        <taxon>Amphibia</taxon>
        <taxon>Batrachia</taxon>
        <taxon>Caudata</taxon>
        <taxon>Salamandroidea</taxon>
        <taxon>Salamandridae</taxon>
        <taxon>Pleurodelinae</taxon>
        <taxon>Pleurodeles</taxon>
    </lineage>
</organism>
<gene>
    <name evidence="1" type="ORF">NDU88_005141</name>
</gene>
<comment type="caution">
    <text evidence="1">The sequence shown here is derived from an EMBL/GenBank/DDBJ whole genome shotgun (WGS) entry which is preliminary data.</text>
</comment>
<evidence type="ECO:0000313" key="1">
    <source>
        <dbReference type="EMBL" id="KAJ1116939.1"/>
    </source>
</evidence>
<accession>A0AAV7NN37</accession>